<evidence type="ECO:0000313" key="4">
    <source>
        <dbReference type="Proteomes" id="UP000054776"/>
    </source>
</evidence>
<name>A0A0V1BDG4_TRISP</name>
<keyword evidence="1" id="KW-1133">Transmembrane helix</keyword>
<protein>
    <submittedName>
        <fullName evidence="2">Uncharacterized protein</fullName>
    </submittedName>
</protein>
<comment type="caution">
    <text evidence="2">The sequence shown here is derived from an EMBL/GenBank/DDBJ whole genome shotgun (WGS) entry which is preliminary data.</text>
</comment>
<organism evidence="2 4">
    <name type="scientific">Trichinella spiralis</name>
    <name type="common">Trichina worm</name>
    <dbReference type="NCBI Taxonomy" id="6334"/>
    <lineage>
        <taxon>Eukaryota</taxon>
        <taxon>Metazoa</taxon>
        <taxon>Ecdysozoa</taxon>
        <taxon>Nematoda</taxon>
        <taxon>Enoplea</taxon>
        <taxon>Dorylaimia</taxon>
        <taxon>Trichinellida</taxon>
        <taxon>Trichinellidae</taxon>
        <taxon>Trichinella</taxon>
    </lineage>
</organism>
<dbReference type="Proteomes" id="UP000054776">
    <property type="component" value="Unassembled WGS sequence"/>
</dbReference>
<keyword evidence="4" id="KW-1185">Reference proteome</keyword>
<keyword evidence="1" id="KW-0472">Membrane</keyword>
<evidence type="ECO:0000313" key="3">
    <source>
        <dbReference type="EMBL" id="KRY35169.1"/>
    </source>
</evidence>
<dbReference type="EMBL" id="JYDH01000057">
    <property type="protein sequence ID" value="KRY35169.1"/>
    <property type="molecule type" value="Genomic_DNA"/>
</dbReference>
<feature type="transmembrane region" description="Helical" evidence="1">
    <location>
        <begin position="110"/>
        <end position="132"/>
    </location>
</feature>
<accession>A0A0V1BDG4</accession>
<dbReference type="EMBL" id="JYDH01000057">
    <property type="protein sequence ID" value="KRY35140.1"/>
    <property type="molecule type" value="Genomic_DNA"/>
</dbReference>
<proteinExistence type="predicted"/>
<dbReference type="AlphaFoldDB" id="A0A0V1BDG4"/>
<dbReference type="InParanoid" id="A0A0V1BDG4"/>
<evidence type="ECO:0000313" key="2">
    <source>
        <dbReference type="EMBL" id="KRY35140.1"/>
    </source>
</evidence>
<gene>
    <name evidence="2" type="ORF">T01_7570</name>
    <name evidence="3" type="ORF">T01_8365</name>
</gene>
<evidence type="ECO:0000256" key="1">
    <source>
        <dbReference type="SAM" id="Phobius"/>
    </source>
</evidence>
<reference evidence="2 4" key="1">
    <citation type="submission" date="2015-01" db="EMBL/GenBank/DDBJ databases">
        <title>Evolution of Trichinella species and genotypes.</title>
        <authorList>
            <person name="Korhonen P.K."/>
            <person name="Edoardo P."/>
            <person name="Giuseppe L.R."/>
            <person name="Gasser R.B."/>
        </authorList>
    </citation>
    <scope>NUCLEOTIDE SEQUENCE [LARGE SCALE GENOMIC DNA]</scope>
    <source>
        <strain evidence="2">ISS3</strain>
    </source>
</reference>
<keyword evidence="1" id="KW-0812">Transmembrane</keyword>
<sequence>MIVVALEHNYITGVSIAESAELAEITNTMRDSNITLIDSFIATKVVKNHCGISDIQLPGTIHVSCYHGQLSRRYSLHQFSVGLHTCGYEVNVSLSWNMLPHYLALQSTNVFSMTLANAVVCLLLLMFIFMHLRYVNGYIYVLHFHYKSRIYSSSSLSVSQYLHNSLNNVMHHEVSVCEQWVSLLFSLMTSLTSSPTLLGFRRTMLDDCSLSRNLL</sequence>